<dbReference type="RefSeq" id="XP_053763652.1">
    <property type="nucleotide sequence ID" value="XM_053907677.1"/>
</dbReference>
<proteinExistence type="predicted"/>
<evidence type="ECO:0000313" key="2">
    <source>
        <dbReference type="Proteomes" id="UP001165780"/>
    </source>
</evidence>
<reference evidence="3" key="1">
    <citation type="submission" date="2025-08" db="UniProtKB">
        <authorList>
            <consortium name="RefSeq"/>
        </authorList>
    </citation>
    <scope>IDENTIFICATION</scope>
    <source>
        <tissue evidence="3">Whole blood</tissue>
    </source>
</reference>
<evidence type="ECO:0000313" key="3">
    <source>
        <dbReference type="RefSeq" id="XP_053763652.1"/>
    </source>
</evidence>
<name>A0A9W2VYE6_PANPR</name>
<organism evidence="2 3">
    <name type="scientific">Panthera pardus</name>
    <name type="common">Leopard</name>
    <name type="synonym">Felis pardus</name>
    <dbReference type="NCBI Taxonomy" id="9691"/>
    <lineage>
        <taxon>Eukaryota</taxon>
        <taxon>Metazoa</taxon>
        <taxon>Chordata</taxon>
        <taxon>Craniata</taxon>
        <taxon>Vertebrata</taxon>
        <taxon>Euteleostomi</taxon>
        <taxon>Mammalia</taxon>
        <taxon>Eutheria</taxon>
        <taxon>Laurasiatheria</taxon>
        <taxon>Carnivora</taxon>
        <taxon>Feliformia</taxon>
        <taxon>Felidae</taxon>
        <taxon>Pantherinae</taxon>
        <taxon>Panthera</taxon>
    </lineage>
</organism>
<feature type="compositionally biased region" description="Polar residues" evidence="1">
    <location>
        <begin position="1"/>
        <end position="10"/>
    </location>
</feature>
<gene>
    <name evidence="3" type="primary">LOC128778389</name>
</gene>
<evidence type="ECO:0000256" key="1">
    <source>
        <dbReference type="SAM" id="MobiDB-lite"/>
    </source>
</evidence>
<keyword evidence="2" id="KW-1185">Reference proteome</keyword>
<dbReference type="GeneID" id="128778389"/>
<dbReference type="Proteomes" id="UP001165780">
    <property type="component" value="Unplaced"/>
</dbReference>
<feature type="region of interest" description="Disordered" evidence="1">
    <location>
        <begin position="1"/>
        <end position="34"/>
    </location>
</feature>
<sequence>MMTAAGSQVSGLLERSRAQLQQSMSSSTHSRESSTHYFIALSYVKVSMLNIFLKLITESSRDPSSSPTHNSASSPSPFPGGVLFQVLLQGSMITLSFNPHVNPLLTGYEDE</sequence>
<protein>
    <submittedName>
        <fullName evidence="3">Cytochrome c oxidase subunit 6A1, mitochondrial-like</fullName>
    </submittedName>
</protein>
<accession>A0A9W2VYE6</accession>
<dbReference type="AlphaFoldDB" id="A0A9W2VYE6"/>